<keyword evidence="6 10" id="KW-0418">Kinase</keyword>
<dbReference type="GO" id="GO:0016301">
    <property type="term" value="F:kinase activity"/>
    <property type="evidence" value="ECO:0007669"/>
    <property type="project" value="UniProtKB-KW"/>
</dbReference>
<dbReference type="SUPFAM" id="SSF55060">
    <property type="entry name" value="GHMP Kinase, C-terminal domain"/>
    <property type="match status" value="1"/>
</dbReference>
<dbReference type="InterPro" id="IPR013750">
    <property type="entry name" value="GHMP_kinase_C_dom"/>
</dbReference>
<dbReference type="SUPFAM" id="SSF54211">
    <property type="entry name" value="Ribosomal protein S5 domain 2-like"/>
    <property type="match status" value="1"/>
</dbReference>
<dbReference type="PANTHER" id="PTHR43527:SF2">
    <property type="entry name" value="4-DIPHOSPHOCYTIDYL-2-C-METHYL-D-ERYTHRITOL KINASE, CHLOROPLASTIC"/>
    <property type="match status" value="1"/>
</dbReference>
<feature type="active site" evidence="10">
    <location>
        <position position="26"/>
    </location>
</feature>
<feature type="domain" description="GHMP kinase C-terminal" evidence="12">
    <location>
        <begin position="232"/>
        <end position="303"/>
    </location>
</feature>
<dbReference type="InterPro" id="IPR020568">
    <property type="entry name" value="Ribosomal_Su5_D2-typ_SF"/>
</dbReference>
<comment type="caution">
    <text evidence="13">The sequence shown here is derived from an EMBL/GenBank/DDBJ whole genome shotgun (WGS) entry which is preliminary data.</text>
</comment>
<evidence type="ECO:0000256" key="4">
    <source>
        <dbReference type="ARBA" id="ARBA00022679"/>
    </source>
</evidence>
<keyword evidence="14" id="KW-1185">Reference proteome</keyword>
<evidence type="ECO:0000256" key="1">
    <source>
        <dbReference type="ARBA" id="ARBA00009684"/>
    </source>
</evidence>
<dbReference type="InterPro" id="IPR004424">
    <property type="entry name" value="IspE"/>
</dbReference>
<dbReference type="PANTHER" id="PTHR43527">
    <property type="entry name" value="4-DIPHOSPHOCYTIDYL-2-C-METHYL-D-ERYTHRITOL KINASE, CHLOROPLASTIC"/>
    <property type="match status" value="1"/>
</dbReference>
<dbReference type="RefSeq" id="WP_188514875.1">
    <property type="nucleotide sequence ID" value="NZ_BMGD01000004.1"/>
</dbReference>
<evidence type="ECO:0000256" key="6">
    <source>
        <dbReference type="ARBA" id="ARBA00022777"/>
    </source>
</evidence>
<organism evidence="13 14">
    <name type="scientific">Blastomonas aquatica</name>
    <dbReference type="NCBI Taxonomy" id="1510276"/>
    <lineage>
        <taxon>Bacteria</taxon>
        <taxon>Pseudomonadati</taxon>
        <taxon>Pseudomonadota</taxon>
        <taxon>Alphaproteobacteria</taxon>
        <taxon>Sphingomonadales</taxon>
        <taxon>Sphingomonadaceae</taxon>
        <taxon>Blastomonas</taxon>
    </lineage>
</organism>
<evidence type="ECO:0000256" key="5">
    <source>
        <dbReference type="ARBA" id="ARBA00022741"/>
    </source>
</evidence>
<evidence type="ECO:0000313" key="13">
    <source>
        <dbReference type="EMBL" id="GGB69745.1"/>
    </source>
</evidence>
<name>A0ABQ1JJ97_9SPHN</name>
<dbReference type="Gene3D" id="3.30.70.890">
    <property type="entry name" value="GHMP kinase, C-terminal domain"/>
    <property type="match status" value="1"/>
</dbReference>
<keyword evidence="7 10" id="KW-0067">ATP-binding</keyword>
<comment type="catalytic activity">
    <reaction evidence="10">
        <text>4-CDP-2-C-methyl-D-erythritol + ATP = 4-CDP-2-C-methyl-D-erythritol 2-phosphate + ADP + H(+)</text>
        <dbReference type="Rhea" id="RHEA:18437"/>
        <dbReference type="ChEBI" id="CHEBI:15378"/>
        <dbReference type="ChEBI" id="CHEBI:30616"/>
        <dbReference type="ChEBI" id="CHEBI:57823"/>
        <dbReference type="ChEBI" id="CHEBI:57919"/>
        <dbReference type="ChEBI" id="CHEBI:456216"/>
        <dbReference type="EC" id="2.7.1.148"/>
    </reaction>
</comment>
<evidence type="ECO:0000256" key="7">
    <source>
        <dbReference type="ARBA" id="ARBA00022840"/>
    </source>
</evidence>
<dbReference type="HAMAP" id="MF_00061">
    <property type="entry name" value="IspE"/>
    <property type="match status" value="1"/>
</dbReference>
<evidence type="ECO:0000256" key="9">
    <source>
        <dbReference type="ARBA" id="ARBA00032554"/>
    </source>
</evidence>
<accession>A0ABQ1JJ97</accession>
<gene>
    <name evidence="10 13" type="primary">ispE</name>
    <name evidence="13" type="ORF">GCM10010833_26240</name>
</gene>
<keyword evidence="8 10" id="KW-0414">Isoprene biosynthesis</keyword>
<dbReference type="Pfam" id="PF08544">
    <property type="entry name" value="GHMP_kinases_C"/>
    <property type="match status" value="1"/>
</dbReference>
<dbReference type="PIRSF" id="PIRSF010376">
    <property type="entry name" value="IspE"/>
    <property type="match status" value="1"/>
</dbReference>
<dbReference type="Proteomes" id="UP000614261">
    <property type="component" value="Unassembled WGS sequence"/>
</dbReference>
<comment type="similarity">
    <text evidence="1 10">Belongs to the GHMP kinase family. IspE subfamily.</text>
</comment>
<dbReference type="EC" id="2.7.1.148" evidence="2 10"/>
<comment type="function">
    <text evidence="10">Catalyzes the phosphorylation of the position 2 hydroxy group of 4-diphosphocytidyl-2C-methyl-D-erythritol.</text>
</comment>
<evidence type="ECO:0000256" key="8">
    <source>
        <dbReference type="ARBA" id="ARBA00023229"/>
    </source>
</evidence>
<evidence type="ECO:0000256" key="10">
    <source>
        <dbReference type="HAMAP-Rule" id="MF_00061"/>
    </source>
</evidence>
<dbReference type="NCBIfam" id="TIGR00154">
    <property type="entry name" value="ispE"/>
    <property type="match status" value="1"/>
</dbReference>
<feature type="binding site" evidence="10">
    <location>
        <begin position="129"/>
        <end position="139"/>
    </location>
    <ligand>
        <name>ATP</name>
        <dbReference type="ChEBI" id="CHEBI:30616"/>
    </ligand>
</feature>
<protein>
    <recommendedName>
        <fullName evidence="3 10">4-diphosphocytidyl-2-C-methyl-D-erythritol kinase</fullName>
        <shortName evidence="10">CMK</shortName>
        <ecNumber evidence="2 10">2.7.1.148</ecNumber>
    </recommendedName>
    <alternativeName>
        <fullName evidence="9 10">4-(cytidine-5'-diphospho)-2-C-methyl-D-erythritol kinase</fullName>
    </alternativeName>
</protein>
<dbReference type="Pfam" id="PF00288">
    <property type="entry name" value="GHMP_kinases_N"/>
    <property type="match status" value="1"/>
</dbReference>
<feature type="active site" evidence="10">
    <location>
        <position position="171"/>
    </location>
</feature>
<reference evidence="14" key="1">
    <citation type="journal article" date="2019" name="Int. J. Syst. Evol. Microbiol.">
        <title>The Global Catalogue of Microorganisms (GCM) 10K type strain sequencing project: providing services to taxonomists for standard genome sequencing and annotation.</title>
        <authorList>
            <consortium name="The Broad Institute Genomics Platform"/>
            <consortium name="The Broad Institute Genome Sequencing Center for Infectious Disease"/>
            <person name="Wu L."/>
            <person name="Ma J."/>
        </authorList>
    </citation>
    <scope>NUCLEOTIDE SEQUENCE [LARGE SCALE GENOMIC DNA]</scope>
    <source>
        <strain evidence="14">CGMCC 1.12851</strain>
    </source>
</reference>
<dbReference type="Gene3D" id="3.30.230.10">
    <property type="match status" value="1"/>
</dbReference>
<dbReference type="InterPro" id="IPR014721">
    <property type="entry name" value="Ribsml_uS5_D2-typ_fold_subgr"/>
</dbReference>
<sequence length="313" mass="32927">MPQNPPLAGEDLSDGTSVLIETAFAKVNLALHVRRRREDGYHAIESLFAFVDDGDVLRAERRDDGALTLKIDGPFAAGLDDGPSNLVLRAALELAHCVCPSTSLGNSEGGSQDPLPHWGASLYLTKNLPVASGIGGGSADAAAALRLLNRLWDCRLDDSALCVIAESLGSDIPACVISRTLRVEGRGEALQPLELAGLSSAPILLVNPGVPLGTAPVFKGWDQYDRGALDSSSLRAIITEGRNDLEPSARVLMPEIGAVLDVLAIQSGVELARMSGSGATCFALFETTAAAEAAQRAIARAYPDWWTMCGSLR</sequence>
<evidence type="ECO:0000313" key="14">
    <source>
        <dbReference type="Proteomes" id="UP000614261"/>
    </source>
</evidence>
<proteinExistence type="inferred from homology"/>
<comment type="pathway">
    <text evidence="10">Isoprenoid biosynthesis; isopentenyl diphosphate biosynthesis via DXP pathway; isopentenyl diphosphate from 1-deoxy-D-xylulose 5-phosphate: step 3/6.</text>
</comment>
<evidence type="ECO:0000256" key="3">
    <source>
        <dbReference type="ARBA" id="ARBA00017473"/>
    </source>
</evidence>
<dbReference type="NCBIfam" id="NF011202">
    <property type="entry name" value="PRK14608.1"/>
    <property type="match status" value="1"/>
</dbReference>
<evidence type="ECO:0000256" key="2">
    <source>
        <dbReference type="ARBA" id="ARBA00012052"/>
    </source>
</evidence>
<feature type="domain" description="GHMP kinase N-terminal" evidence="11">
    <location>
        <begin position="119"/>
        <end position="177"/>
    </location>
</feature>
<evidence type="ECO:0000259" key="11">
    <source>
        <dbReference type="Pfam" id="PF00288"/>
    </source>
</evidence>
<evidence type="ECO:0000259" key="12">
    <source>
        <dbReference type="Pfam" id="PF08544"/>
    </source>
</evidence>
<dbReference type="InterPro" id="IPR006204">
    <property type="entry name" value="GHMP_kinase_N_dom"/>
</dbReference>
<dbReference type="InterPro" id="IPR036554">
    <property type="entry name" value="GHMP_kinase_C_sf"/>
</dbReference>
<keyword evidence="5 10" id="KW-0547">Nucleotide-binding</keyword>
<keyword evidence="4 10" id="KW-0808">Transferase</keyword>
<dbReference type="EMBL" id="BMGD01000004">
    <property type="protein sequence ID" value="GGB69745.1"/>
    <property type="molecule type" value="Genomic_DNA"/>
</dbReference>